<evidence type="ECO:0000313" key="1">
    <source>
        <dbReference type="EMBL" id="ORA02356.1"/>
    </source>
</evidence>
<name>A0A1W9YQM7_MYCBA</name>
<dbReference type="Proteomes" id="UP000192366">
    <property type="component" value="Unassembled WGS sequence"/>
</dbReference>
<keyword evidence="2" id="KW-1185">Reference proteome</keyword>
<comment type="caution">
    <text evidence="1">The sequence shown here is derived from an EMBL/GenBank/DDBJ whole genome shotgun (WGS) entry which is preliminary data.</text>
</comment>
<sequence>MIVTGALLAESAAVVDNKLDIIGGVVDSARARPDRTVQATLVVLIQPEPADTAPTVDVRFSDPTGTAVDLALAVPESSLGGEIGFVFYPLTLPVPVDGRYLMTVSGRGGFVSLPLRVLS</sequence>
<accession>A0A1W9YQM7</accession>
<dbReference type="OrthoDB" id="4460609at2"/>
<organism evidence="1 2">
    <name type="scientific">Mycolicibacterium bacteremicum</name>
    <name type="common">Mycobacterium bacteremicum</name>
    <dbReference type="NCBI Taxonomy" id="564198"/>
    <lineage>
        <taxon>Bacteria</taxon>
        <taxon>Bacillati</taxon>
        <taxon>Actinomycetota</taxon>
        <taxon>Actinomycetes</taxon>
        <taxon>Mycobacteriales</taxon>
        <taxon>Mycobacteriaceae</taxon>
        <taxon>Mycolicibacterium</taxon>
    </lineage>
</organism>
<evidence type="ECO:0000313" key="2">
    <source>
        <dbReference type="Proteomes" id="UP000192366"/>
    </source>
</evidence>
<dbReference type="STRING" id="564198.BST17_24080"/>
<gene>
    <name evidence="1" type="ORF">BST17_24080</name>
</gene>
<protein>
    <submittedName>
        <fullName evidence="1">Uncharacterized protein</fullName>
    </submittedName>
</protein>
<reference evidence="1 2" key="1">
    <citation type="submission" date="2017-02" db="EMBL/GenBank/DDBJ databases">
        <title>The new phylogeny of genus Mycobacterium.</title>
        <authorList>
            <person name="Tortoli E."/>
            <person name="Trovato A."/>
            <person name="Cirillo D.M."/>
        </authorList>
    </citation>
    <scope>NUCLEOTIDE SEQUENCE [LARGE SCALE GENOMIC DNA]</scope>
    <source>
        <strain evidence="1 2">DSM 45578</strain>
    </source>
</reference>
<dbReference type="RefSeq" id="WP_083061413.1">
    <property type="nucleotide sequence ID" value="NZ_JACKVM010000005.1"/>
</dbReference>
<proteinExistence type="predicted"/>
<dbReference type="AlphaFoldDB" id="A0A1W9YQM7"/>
<dbReference type="EMBL" id="MVHJ01000030">
    <property type="protein sequence ID" value="ORA02356.1"/>
    <property type="molecule type" value="Genomic_DNA"/>
</dbReference>